<dbReference type="AlphaFoldDB" id="A0AAD8WQK2"/>
<dbReference type="InterPro" id="IPR026960">
    <property type="entry name" value="RVT-Znf"/>
</dbReference>
<protein>
    <recommendedName>
        <fullName evidence="2">Reverse transcriptase zinc-binding domain-containing protein</fullName>
    </recommendedName>
</protein>
<evidence type="ECO:0000259" key="2">
    <source>
        <dbReference type="Pfam" id="PF13966"/>
    </source>
</evidence>
<reference evidence="3" key="1">
    <citation type="submission" date="2023-07" db="EMBL/GenBank/DDBJ databases">
        <title>A chromosome-level genome assembly of Lolium multiflorum.</title>
        <authorList>
            <person name="Chen Y."/>
            <person name="Copetti D."/>
            <person name="Kolliker R."/>
            <person name="Studer B."/>
        </authorList>
    </citation>
    <scope>NUCLEOTIDE SEQUENCE</scope>
    <source>
        <strain evidence="3">02402/16</strain>
        <tissue evidence="3">Leaf</tissue>
    </source>
</reference>
<gene>
    <name evidence="3" type="ORF">QYE76_038055</name>
</gene>
<evidence type="ECO:0000313" key="4">
    <source>
        <dbReference type="Proteomes" id="UP001231189"/>
    </source>
</evidence>
<organism evidence="3 4">
    <name type="scientific">Lolium multiflorum</name>
    <name type="common">Italian ryegrass</name>
    <name type="synonym">Lolium perenne subsp. multiflorum</name>
    <dbReference type="NCBI Taxonomy" id="4521"/>
    <lineage>
        <taxon>Eukaryota</taxon>
        <taxon>Viridiplantae</taxon>
        <taxon>Streptophyta</taxon>
        <taxon>Embryophyta</taxon>
        <taxon>Tracheophyta</taxon>
        <taxon>Spermatophyta</taxon>
        <taxon>Magnoliopsida</taxon>
        <taxon>Liliopsida</taxon>
        <taxon>Poales</taxon>
        <taxon>Poaceae</taxon>
        <taxon>BOP clade</taxon>
        <taxon>Pooideae</taxon>
        <taxon>Poodae</taxon>
        <taxon>Poeae</taxon>
        <taxon>Poeae Chloroplast Group 2 (Poeae type)</taxon>
        <taxon>Loliodinae</taxon>
        <taxon>Loliinae</taxon>
        <taxon>Lolium</taxon>
    </lineage>
</organism>
<sequence length="279" mass="30483">MVNAAYGIWFGRQPCRIKLFFAWRLATDSLAVTSSLHRSIPRILPTCAVCGVDDEDAHHCMVRCTLARALRDGMRTVWSLPSETELRGMASGGNNIALQPLTRGSYVFFGGHSERPPSVRRDANLAHIWARCPQTDTPSPSSHFPHFPHALHPPPCPEGFRRKRPPRHSPPPAPPLSVPAASAPLSVPESSGAPSPKWQEELVRRRKLSDRRPDPSAASGHFRDHLHPRKLAAGLDSAADDRPDELVSASADSASGLLHPVELVCRASRGLPARGAQFF</sequence>
<evidence type="ECO:0000256" key="1">
    <source>
        <dbReference type="SAM" id="MobiDB-lite"/>
    </source>
</evidence>
<feature type="compositionally biased region" description="Low complexity" evidence="1">
    <location>
        <begin position="138"/>
        <end position="150"/>
    </location>
</feature>
<feature type="compositionally biased region" description="Pro residues" evidence="1">
    <location>
        <begin position="168"/>
        <end position="177"/>
    </location>
</feature>
<feature type="domain" description="Reverse transcriptase zinc-binding" evidence="2">
    <location>
        <begin position="7"/>
        <end position="69"/>
    </location>
</feature>
<evidence type="ECO:0000313" key="3">
    <source>
        <dbReference type="EMBL" id="KAK1677207.1"/>
    </source>
</evidence>
<dbReference type="EMBL" id="JAUUTY010000002">
    <property type="protein sequence ID" value="KAK1677207.1"/>
    <property type="molecule type" value="Genomic_DNA"/>
</dbReference>
<keyword evidence="4" id="KW-1185">Reference proteome</keyword>
<dbReference type="Proteomes" id="UP001231189">
    <property type="component" value="Unassembled WGS sequence"/>
</dbReference>
<proteinExistence type="predicted"/>
<feature type="compositionally biased region" description="Low complexity" evidence="1">
    <location>
        <begin position="178"/>
        <end position="188"/>
    </location>
</feature>
<feature type="region of interest" description="Disordered" evidence="1">
    <location>
        <begin position="135"/>
        <end position="247"/>
    </location>
</feature>
<dbReference type="Pfam" id="PF13966">
    <property type="entry name" value="zf-RVT"/>
    <property type="match status" value="1"/>
</dbReference>
<comment type="caution">
    <text evidence="3">The sequence shown here is derived from an EMBL/GenBank/DDBJ whole genome shotgun (WGS) entry which is preliminary data.</text>
</comment>
<name>A0AAD8WQK2_LOLMU</name>
<accession>A0AAD8WQK2</accession>